<name>A0A918JH62_9ALTE</name>
<evidence type="ECO:0000313" key="2">
    <source>
        <dbReference type="EMBL" id="GGW75826.1"/>
    </source>
</evidence>
<dbReference type="AlphaFoldDB" id="A0A918JH62"/>
<evidence type="ECO:0000256" key="1">
    <source>
        <dbReference type="SAM" id="SignalP"/>
    </source>
</evidence>
<evidence type="ECO:0008006" key="4">
    <source>
        <dbReference type="Google" id="ProtNLM"/>
    </source>
</evidence>
<dbReference type="EMBL" id="BMXP01000001">
    <property type="protein sequence ID" value="GGW75826.1"/>
    <property type="molecule type" value="Genomic_DNA"/>
</dbReference>
<dbReference type="Proteomes" id="UP000631300">
    <property type="component" value="Unassembled WGS sequence"/>
</dbReference>
<proteinExistence type="predicted"/>
<dbReference type="RefSeq" id="WP_189403523.1">
    <property type="nucleotide sequence ID" value="NZ_BMXP01000001.1"/>
</dbReference>
<organism evidence="2 3">
    <name type="scientific">Alteromonas halophila</name>
    <dbReference type="NCBI Taxonomy" id="516698"/>
    <lineage>
        <taxon>Bacteria</taxon>
        <taxon>Pseudomonadati</taxon>
        <taxon>Pseudomonadota</taxon>
        <taxon>Gammaproteobacteria</taxon>
        <taxon>Alteromonadales</taxon>
        <taxon>Alteromonadaceae</taxon>
        <taxon>Alteromonas/Salinimonas group</taxon>
        <taxon>Alteromonas</taxon>
    </lineage>
</organism>
<reference evidence="2" key="2">
    <citation type="submission" date="2020-09" db="EMBL/GenBank/DDBJ databases">
        <authorList>
            <person name="Sun Q."/>
            <person name="Kim S."/>
        </authorList>
    </citation>
    <scope>NUCLEOTIDE SEQUENCE</scope>
    <source>
        <strain evidence="2">KCTC 22164</strain>
    </source>
</reference>
<reference evidence="2" key="1">
    <citation type="journal article" date="2014" name="Int. J. Syst. Evol. Microbiol.">
        <title>Complete genome sequence of Corynebacterium casei LMG S-19264T (=DSM 44701T), isolated from a smear-ripened cheese.</title>
        <authorList>
            <consortium name="US DOE Joint Genome Institute (JGI-PGF)"/>
            <person name="Walter F."/>
            <person name="Albersmeier A."/>
            <person name="Kalinowski J."/>
            <person name="Ruckert C."/>
        </authorList>
    </citation>
    <scope>NUCLEOTIDE SEQUENCE</scope>
    <source>
        <strain evidence="2">KCTC 22164</strain>
    </source>
</reference>
<accession>A0A918JH62</accession>
<feature type="signal peptide" evidence="1">
    <location>
        <begin position="1"/>
        <end position="28"/>
    </location>
</feature>
<gene>
    <name evidence="2" type="ORF">GCM10007391_05270</name>
</gene>
<feature type="chain" id="PRO_5037300879" description="MipA/OmpV family protein" evidence="1">
    <location>
        <begin position="29"/>
        <end position="304"/>
    </location>
</feature>
<dbReference type="InterPro" id="IPR010583">
    <property type="entry name" value="MipA"/>
</dbReference>
<keyword evidence="1" id="KW-0732">Signal</keyword>
<comment type="caution">
    <text evidence="2">The sequence shown here is derived from an EMBL/GenBank/DDBJ whole genome shotgun (WGS) entry which is preliminary data.</text>
</comment>
<dbReference type="Pfam" id="PF06629">
    <property type="entry name" value="MipA"/>
    <property type="match status" value="1"/>
</dbReference>
<sequence>MQTLLCPFRALRIAACLLGLSLSFSAISEQVKDSPNRDLTGFESQQELQPLWEAGVGGGVIEVPNYPASVERNLVALALPYVVYRGDIFRVGDGGGARAVVIEESDYEFDISLGGAFSANNEEGGVRDGMPDLDYLFEVGPQLIYRVRDFRFDGGGSGRLNARLQTRAVFSTDFSGIDHQGYVLEPMLSYQQRGRLFKDTGLNVSLSLVFATEELHDYFYQVDPAFVTAQRPAYDAKSGYLGAELSMGVSFPIRKRLRGFFGGSVQFNQGAANRDSPLFEDDITYSIGLGFVWRLYESEQRASW</sequence>
<evidence type="ECO:0000313" key="3">
    <source>
        <dbReference type="Proteomes" id="UP000631300"/>
    </source>
</evidence>
<protein>
    <recommendedName>
        <fullName evidence="4">MipA/OmpV family protein</fullName>
    </recommendedName>
</protein>
<keyword evidence="3" id="KW-1185">Reference proteome</keyword>